<dbReference type="SUPFAM" id="SSF53335">
    <property type="entry name" value="S-adenosyl-L-methionine-dependent methyltransferases"/>
    <property type="match status" value="1"/>
</dbReference>
<sequence>MNNILFRIMLLAHRLVKGIANRILDKRVIRPRNFSNEMIRRYAPFFEGSAINISGWRDEDGEGNKYKSYFPNVKSYSVSNVSNQRKGLGSAGKEYKEIEIDLTKDLPHEFFQSFDLVLNHTTLEHIYDFKKAFKNICDLSRDVVIIIVPVMQQIHQTKDFGDYWRPTTMTVAKMFRENGLEPLVIKCNDQPFAPVYCFGIASRNPIKYEKMFKKDLDFQMGAHNYGSSLDKNGLLTVLDK</sequence>
<dbReference type="AlphaFoldDB" id="A0A1G2TI28"/>
<evidence type="ECO:0000313" key="1">
    <source>
        <dbReference type="EMBL" id="OHA96853.1"/>
    </source>
</evidence>
<dbReference type="EMBL" id="MHVS01000003">
    <property type="protein sequence ID" value="OHA96853.1"/>
    <property type="molecule type" value="Genomic_DNA"/>
</dbReference>
<proteinExistence type="predicted"/>
<evidence type="ECO:0000313" key="2">
    <source>
        <dbReference type="Proteomes" id="UP000177279"/>
    </source>
</evidence>
<dbReference type="Proteomes" id="UP000177279">
    <property type="component" value="Unassembled WGS sequence"/>
</dbReference>
<name>A0A1G2TI28_9BACT</name>
<reference evidence="1 2" key="1">
    <citation type="journal article" date="2016" name="Nat. Commun.">
        <title>Thousands of microbial genomes shed light on interconnected biogeochemical processes in an aquifer system.</title>
        <authorList>
            <person name="Anantharaman K."/>
            <person name="Brown C.T."/>
            <person name="Hug L.A."/>
            <person name="Sharon I."/>
            <person name="Castelle C.J."/>
            <person name="Probst A.J."/>
            <person name="Thomas B.C."/>
            <person name="Singh A."/>
            <person name="Wilkins M.J."/>
            <person name="Karaoz U."/>
            <person name="Brodie E.L."/>
            <person name="Williams K.H."/>
            <person name="Hubbard S.S."/>
            <person name="Banfield J.F."/>
        </authorList>
    </citation>
    <scope>NUCLEOTIDE SEQUENCE [LARGE SCALE GENOMIC DNA]</scope>
</reference>
<protein>
    <recommendedName>
        <fullName evidence="3">Methyltransferase type 11 domain-containing protein</fullName>
    </recommendedName>
</protein>
<dbReference type="InterPro" id="IPR029063">
    <property type="entry name" value="SAM-dependent_MTases_sf"/>
</dbReference>
<dbReference type="Gene3D" id="3.40.50.150">
    <property type="entry name" value="Vaccinia Virus protein VP39"/>
    <property type="match status" value="1"/>
</dbReference>
<accession>A0A1G2TI28</accession>
<comment type="caution">
    <text evidence="1">The sequence shown here is derived from an EMBL/GenBank/DDBJ whole genome shotgun (WGS) entry which is preliminary data.</text>
</comment>
<evidence type="ECO:0008006" key="3">
    <source>
        <dbReference type="Google" id="ProtNLM"/>
    </source>
</evidence>
<gene>
    <name evidence="1" type="ORF">A3D49_01955</name>
</gene>
<organism evidence="1 2">
    <name type="scientific">Candidatus Zambryskibacteria bacterium RIFCSPHIGHO2_02_FULL_43_37</name>
    <dbReference type="NCBI Taxonomy" id="1802749"/>
    <lineage>
        <taxon>Bacteria</taxon>
        <taxon>Candidatus Zambryskiibacteriota</taxon>
    </lineage>
</organism>